<evidence type="ECO:0000256" key="6">
    <source>
        <dbReference type="HAMAP-Rule" id="MF_01974"/>
    </source>
</evidence>
<dbReference type="HAMAP" id="MF_01974">
    <property type="entry name" value="MetAP_1"/>
    <property type="match status" value="1"/>
</dbReference>
<name>A0A2M7Q9I3_9BACT</name>
<reference evidence="10" key="1">
    <citation type="submission" date="2017-09" db="EMBL/GenBank/DDBJ databases">
        <title>Depth-based differentiation of microbial function through sediment-hosted aquifers and enrichment of novel symbionts in the deep terrestrial subsurface.</title>
        <authorList>
            <person name="Probst A.J."/>
            <person name="Ladd B."/>
            <person name="Jarett J.K."/>
            <person name="Geller-Mcgrath D.E."/>
            <person name="Sieber C.M.K."/>
            <person name="Emerson J.B."/>
            <person name="Anantharaman K."/>
            <person name="Thomas B.C."/>
            <person name="Malmstrom R."/>
            <person name="Stieglmeier M."/>
            <person name="Klingl A."/>
            <person name="Woyke T."/>
            <person name="Ryan C.M."/>
            <person name="Banfield J.F."/>
        </authorList>
    </citation>
    <scope>NUCLEOTIDE SEQUENCE [LARGE SCALE GENOMIC DNA]</scope>
</reference>
<dbReference type="AlphaFoldDB" id="A0A2M7Q9I3"/>
<dbReference type="Proteomes" id="UP000230973">
    <property type="component" value="Unassembled WGS sequence"/>
</dbReference>
<dbReference type="GO" id="GO:0005829">
    <property type="term" value="C:cytosol"/>
    <property type="evidence" value="ECO:0007669"/>
    <property type="project" value="TreeGrafter"/>
</dbReference>
<evidence type="ECO:0000313" key="10">
    <source>
        <dbReference type="Proteomes" id="UP000230973"/>
    </source>
</evidence>
<evidence type="ECO:0000256" key="4">
    <source>
        <dbReference type="ARBA" id="ARBA00022723"/>
    </source>
</evidence>
<accession>A0A2M7Q9I3</accession>
<dbReference type="PRINTS" id="PR00599">
    <property type="entry name" value="MAPEPTIDASE"/>
</dbReference>
<dbReference type="InterPro" id="IPR001714">
    <property type="entry name" value="Pept_M24_MAP"/>
</dbReference>
<evidence type="ECO:0000256" key="5">
    <source>
        <dbReference type="ARBA" id="ARBA00022801"/>
    </source>
</evidence>
<comment type="function">
    <text evidence="1 6">Removes the N-terminal methionine from nascent proteins. The N-terminal methionine is often cleaved when the second residue in the primary sequence is small and uncharged (Met-Ala-, Cys, Gly, Pro, Ser, Thr, or Val). Requires deformylation of the N(alpha)-formylated initiator methionine before it can be hydrolyzed.</text>
</comment>
<comment type="catalytic activity">
    <reaction evidence="6 7">
        <text>Release of N-terminal amino acids, preferentially methionine, from peptides and arylamides.</text>
        <dbReference type="EC" id="3.4.11.18"/>
    </reaction>
</comment>
<evidence type="ECO:0000256" key="2">
    <source>
        <dbReference type="ARBA" id="ARBA00022438"/>
    </source>
</evidence>
<feature type="binding site" evidence="6">
    <location>
        <position position="175"/>
    </location>
    <ligand>
        <name>a divalent metal cation</name>
        <dbReference type="ChEBI" id="CHEBI:60240"/>
        <label>2</label>
        <note>catalytic</note>
    </ligand>
</feature>
<dbReference type="GO" id="GO:0046872">
    <property type="term" value="F:metal ion binding"/>
    <property type="evidence" value="ECO:0007669"/>
    <property type="project" value="UniProtKB-UniRule"/>
</dbReference>
<keyword evidence="3 6" id="KW-0645">Protease</keyword>
<feature type="binding site" evidence="6">
    <location>
        <position position="83"/>
    </location>
    <ligand>
        <name>substrate</name>
    </ligand>
</feature>
<dbReference type="CDD" id="cd01086">
    <property type="entry name" value="MetAP1"/>
    <property type="match status" value="1"/>
</dbReference>
<keyword evidence="2 6" id="KW-0031">Aminopeptidase</keyword>
<protein>
    <recommendedName>
        <fullName evidence="6 7">Methionine aminopeptidase</fullName>
        <shortName evidence="6">MAP</shortName>
        <shortName evidence="6">MetAP</shortName>
        <ecNumber evidence="6 7">3.4.11.18</ecNumber>
    </recommendedName>
    <alternativeName>
        <fullName evidence="6">Peptidase M</fullName>
    </alternativeName>
</protein>
<gene>
    <name evidence="6 9" type="primary">map</name>
    <name evidence="9" type="ORF">COY93_03140</name>
</gene>
<dbReference type="GO" id="GO:0006508">
    <property type="term" value="P:proteolysis"/>
    <property type="evidence" value="ECO:0007669"/>
    <property type="project" value="UniProtKB-KW"/>
</dbReference>
<comment type="similarity">
    <text evidence="6">Belongs to the peptidase M24A family. Methionine aminopeptidase type 1 subfamily.</text>
</comment>
<dbReference type="PANTHER" id="PTHR43330:SF27">
    <property type="entry name" value="METHIONINE AMINOPEPTIDASE"/>
    <property type="match status" value="1"/>
</dbReference>
<dbReference type="Pfam" id="PF00557">
    <property type="entry name" value="Peptidase_M24"/>
    <property type="match status" value="1"/>
</dbReference>
<dbReference type="SUPFAM" id="SSF55920">
    <property type="entry name" value="Creatinase/aminopeptidase"/>
    <property type="match status" value="1"/>
</dbReference>
<evidence type="ECO:0000256" key="1">
    <source>
        <dbReference type="ARBA" id="ARBA00002521"/>
    </source>
</evidence>
<dbReference type="NCBIfam" id="TIGR00500">
    <property type="entry name" value="met_pdase_I"/>
    <property type="match status" value="1"/>
</dbReference>
<evidence type="ECO:0000256" key="7">
    <source>
        <dbReference type="RuleBase" id="RU003653"/>
    </source>
</evidence>
<feature type="binding site" evidence="6">
    <location>
        <position position="112"/>
    </location>
    <ligand>
        <name>a divalent metal cation</name>
        <dbReference type="ChEBI" id="CHEBI:60240"/>
        <label>1</label>
    </ligand>
</feature>
<dbReference type="Gene3D" id="3.90.230.10">
    <property type="entry name" value="Creatinase/methionine aminopeptidase superfamily"/>
    <property type="match status" value="1"/>
</dbReference>
<feature type="binding site" evidence="6">
    <location>
        <position position="209"/>
    </location>
    <ligand>
        <name>a divalent metal cation</name>
        <dbReference type="ChEBI" id="CHEBI:60240"/>
        <label>2</label>
        <note>catalytic</note>
    </ligand>
</feature>
<sequence>MITLKDTKEIEILRGGGAVLSRVLEQVVGEVRPGADTGELDELAERLMRQAGGSPSFKGYRGEGDDRAFPSTMCTCINHEVVHAPAVPGRRVRAGDILKLDIGMWYGGLCTDMAVTVPVGDVSDSLRQLAVATRKSLLIGLEKAVAGNWISDIGKAVDRHVRRSGFSTVKDLVGHGVGHEVHEEPRIPNYFDPSLRPVRIRPGMVLAIEPMVNAGSDDVRLMPDEWTIVTADGLPSAHFEVTLAVTKDGVEVLTPLPDVGL</sequence>
<dbReference type="InterPro" id="IPR036005">
    <property type="entry name" value="Creatinase/aminopeptidase-like"/>
</dbReference>
<dbReference type="InterPro" id="IPR002467">
    <property type="entry name" value="Pept_M24A_MAP1"/>
</dbReference>
<comment type="subunit">
    <text evidence="6">Monomer.</text>
</comment>
<comment type="cofactor">
    <cofactor evidence="6">
        <name>Co(2+)</name>
        <dbReference type="ChEBI" id="CHEBI:48828"/>
    </cofactor>
    <cofactor evidence="6">
        <name>Zn(2+)</name>
        <dbReference type="ChEBI" id="CHEBI:29105"/>
    </cofactor>
    <cofactor evidence="6">
        <name>Mn(2+)</name>
        <dbReference type="ChEBI" id="CHEBI:29035"/>
    </cofactor>
    <cofactor evidence="6">
        <name>Fe(2+)</name>
        <dbReference type="ChEBI" id="CHEBI:29033"/>
    </cofactor>
    <text evidence="6">Binds 2 divalent metal cations per subunit. Has a high-affinity and a low affinity metal-binding site. The true nature of the physiological cofactor is under debate. The enzyme is active with cobalt, zinc, manganese or divalent iron ions. Most likely, methionine aminopeptidases function as mononuclear Fe(2+)-metalloproteases under physiological conditions, and the catalytically relevant metal-binding site has been assigned to the histidine-containing high-affinity site.</text>
</comment>
<dbReference type="GO" id="GO:0070006">
    <property type="term" value="F:metalloaminopeptidase activity"/>
    <property type="evidence" value="ECO:0007669"/>
    <property type="project" value="UniProtKB-UniRule"/>
</dbReference>
<feature type="binding site" evidence="6">
    <location>
        <position position="182"/>
    </location>
    <ligand>
        <name>substrate</name>
    </ligand>
</feature>
<dbReference type="EMBL" id="PFLC01000040">
    <property type="protein sequence ID" value="PIY62383.1"/>
    <property type="molecule type" value="Genomic_DNA"/>
</dbReference>
<dbReference type="GO" id="GO:0004239">
    <property type="term" value="F:initiator methionyl aminopeptidase activity"/>
    <property type="evidence" value="ECO:0007669"/>
    <property type="project" value="UniProtKB-UniRule"/>
</dbReference>
<organism evidence="9 10">
    <name type="scientific">Candidatus Uhrbacteria bacterium CG_4_10_14_0_8_um_filter_58_22</name>
    <dbReference type="NCBI Taxonomy" id="1975029"/>
    <lineage>
        <taxon>Bacteria</taxon>
        <taxon>Candidatus Uhriibacteriota</taxon>
    </lineage>
</organism>
<keyword evidence="5 6" id="KW-0378">Hydrolase</keyword>
<dbReference type="PANTHER" id="PTHR43330">
    <property type="entry name" value="METHIONINE AMINOPEPTIDASE"/>
    <property type="match status" value="1"/>
</dbReference>
<proteinExistence type="inferred from homology"/>
<evidence type="ECO:0000313" key="9">
    <source>
        <dbReference type="EMBL" id="PIY62383.1"/>
    </source>
</evidence>
<feature type="binding site" evidence="6">
    <location>
        <position position="240"/>
    </location>
    <ligand>
        <name>a divalent metal cation</name>
        <dbReference type="ChEBI" id="CHEBI:60240"/>
        <label>1</label>
    </ligand>
</feature>
<keyword evidence="4 6" id="KW-0479">Metal-binding</keyword>
<dbReference type="InterPro" id="IPR000994">
    <property type="entry name" value="Pept_M24"/>
</dbReference>
<evidence type="ECO:0000256" key="3">
    <source>
        <dbReference type="ARBA" id="ARBA00022670"/>
    </source>
</evidence>
<feature type="domain" description="Peptidase M24" evidence="8">
    <location>
        <begin position="13"/>
        <end position="247"/>
    </location>
</feature>
<dbReference type="EC" id="3.4.11.18" evidence="6 7"/>
<feature type="binding site" evidence="6">
    <location>
        <position position="112"/>
    </location>
    <ligand>
        <name>a divalent metal cation</name>
        <dbReference type="ChEBI" id="CHEBI:60240"/>
        <label>2</label>
        <note>catalytic</note>
    </ligand>
</feature>
<feature type="binding site" evidence="6">
    <location>
        <position position="240"/>
    </location>
    <ligand>
        <name>a divalent metal cation</name>
        <dbReference type="ChEBI" id="CHEBI:60240"/>
        <label>2</label>
        <note>catalytic</note>
    </ligand>
</feature>
<evidence type="ECO:0000259" key="8">
    <source>
        <dbReference type="Pfam" id="PF00557"/>
    </source>
</evidence>
<comment type="caution">
    <text evidence="9">The sequence shown here is derived from an EMBL/GenBank/DDBJ whole genome shotgun (WGS) entry which is preliminary data.</text>
</comment>
<feature type="binding site" evidence="6">
    <location>
        <position position="101"/>
    </location>
    <ligand>
        <name>a divalent metal cation</name>
        <dbReference type="ChEBI" id="CHEBI:60240"/>
        <label>1</label>
    </ligand>
</feature>